<feature type="transmembrane region" description="Helical" evidence="6">
    <location>
        <begin position="64"/>
        <end position="86"/>
    </location>
</feature>
<comment type="caution">
    <text evidence="8">The sequence shown here is derived from an EMBL/GenBank/DDBJ whole genome shotgun (WGS) entry which is preliminary data.</text>
</comment>
<feature type="transmembrane region" description="Helical" evidence="6">
    <location>
        <begin position="172"/>
        <end position="192"/>
    </location>
</feature>
<keyword evidence="9" id="KW-1185">Reference proteome</keyword>
<dbReference type="Pfam" id="PF03176">
    <property type="entry name" value="MMPL"/>
    <property type="match status" value="1"/>
</dbReference>
<dbReference type="AlphaFoldDB" id="A0A133U9U7"/>
<proteinExistence type="predicted"/>
<dbReference type="Gene3D" id="1.20.1640.10">
    <property type="entry name" value="Multidrug efflux transporter AcrB transmembrane domain"/>
    <property type="match status" value="1"/>
</dbReference>
<dbReference type="InterPro" id="IPR050545">
    <property type="entry name" value="Mycobact_MmpL"/>
</dbReference>
<keyword evidence="4 6" id="KW-1133">Transmembrane helix</keyword>
<organism evidence="8 9">
    <name type="scientific">candidate division MSBL1 archaeon SCGC-AAA259E17</name>
    <dbReference type="NCBI Taxonomy" id="1698263"/>
    <lineage>
        <taxon>Archaea</taxon>
        <taxon>Methanobacteriati</taxon>
        <taxon>Methanobacteriota</taxon>
        <taxon>candidate division MSBL1</taxon>
    </lineage>
</organism>
<evidence type="ECO:0000313" key="9">
    <source>
        <dbReference type="Proteomes" id="UP000070373"/>
    </source>
</evidence>
<accession>A0A133U9U7</accession>
<dbReference type="PANTHER" id="PTHR33406">
    <property type="entry name" value="MEMBRANE PROTEIN MJ1562-RELATED"/>
    <property type="match status" value="1"/>
</dbReference>
<evidence type="ECO:0000313" key="8">
    <source>
        <dbReference type="EMBL" id="KXA90960.1"/>
    </source>
</evidence>
<feature type="transmembrane region" description="Helical" evidence="6">
    <location>
        <begin position="92"/>
        <end position="110"/>
    </location>
</feature>
<evidence type="ECO:0000259" key="7">
    <source>
        <dbReference type="PROSITE" id="PS50156"/>
    </source>
</evidence>
<keyword evidence="3 6" id="KW-0812">Transmembrane</keyword>
<dbReference type="EMBL" id="LHXN01000131">
    <property type="protein sequence ID" value="KXA90960.1"/>
    <property type="molecule type" value="Genomic_DNA"/>
</dbReference>
<protein>
    <recommendedName>
        <fullName evidence="7">SSD domain-containing protein</fullName>
    </recommendedName>
</protein>
<comment type="subcellular location">
    <subcellularLocation>
        <location evidence="1">Cell membrane</location>
        <topology evidence="1">Multi-pass membrane protein</topology>
    </subcellularLocation>
</comment>
<feature type="transmembrane region" description="Helical" evidence="6">
    <location>
        <begin position="37"/>
        <end position="57"/>
    </location>
</feature>
<keyword evidence="5 6" id="KW-0472">Membrane</keyword>
<keyword evidence="2" id="KW-1003">Cell membrane</keyword>
<evidence type="ECO:0000256" key="2">
    <source>
        <dbReference type="ARBA" id="ARBA00022475"/>
    </source>
</evidence>
<evidence type="ECO:0000256" key="4">
    <source>
        <dbReference type="ARBA" id="ARBA00022989"/>
    </source>
</evidence>
<evidence type="ECO:0000256" key="5">
    <source>
        <dbReference type="ARBA" id="ARBA00023136"/>
    </source>
</evidence>
<evidence type="ECO:0000256" key="3">
    <source>
        <dbReference type="ARBA" id="ARBA00022692"/>
    </source>
</evidence>
<feature type="transmembrane region" description="Helical" evidence="6">
    <location>
        <begin position="130"/>
        <end position="160"/>
    </location>
</feature>
<feature type="domain" description="SSD" evidence="7">
    <location>
        <begin position="37"/>
        <end position="191"/>
    </location>
</feature>
<dbReference type="PROSITE" id="PS50156">
    <property type="entry name" value="SSD"/>
    <property type="match status" value="1"/>
</dbReference>
<name>A0A133U9U7_9EURY</name>
<dbReference type="Proteomes" id="UP000070373">
    <property type="component" value="Unassembled WGS sequence"/>
</dbReference>
<evidence type="ECO:0000256" key="1">
    <source>
        <dbReference type="ARBA" id="ARBA00004651"/>
    </source>
</evidence>
<sequence length="200" mass="21644">MEQAAKPLKDRGLESVTVTGGPIVRHQMFESINRGQVNSILITFLISLAILTGLYFYMRGSTVLGLVAASPLVLVVIWTLGSMYFLGIPLNPVTVTIAAIMVGLGVDYSIHLTQRYLEDFERIERPECALCASVGHTGSALFGSVITTISGFAVLSFAIIPPLAQFGQVGALGIFFAFLASVLVLPTFLLYWKRRAEKSS</sequence>
<dbReference type="InterPro" id="IPR000731">
    <property type="entry name" value="SSD"/>
</dbReference>
<dbReference type="InterPro" id="IPR004869">
    <property type="entry name" value="MMPL_dom"/>
</dbReference>
<evidence type="ECO:0000256" key="6">
    <source>
        <dbReference type="SAM" id="Phobius"/>
    </source>
</evidence>
<dbReference type="SUPFAM" id="SSF82866">
    <property type="entry name" value="Multidrug efflux transporter AcrB transmembrane domain"/>
    <property type="match status" value="1"/>
</dbReference>
<dbReference type="GO" id="GO:0005886">
    <property type="term" value="C:plasma membrane"/>
    <property type="evidence" value="ECO:0007669"/>
    <property type="project" value="UniProtKB-SubCell"/>
</dbReference>
<gene>
    <name evidence="8" type="ORF">AKJ64_05090</name>
</gene>
<reference evidence="8 9" key="1">
    <citation type="journal article" date="2016" name="Sci. Rep.">
        <title>Metabolic traits of an uncultured archaeal lineage -MSBL1- from brine pools of the Red Sea.</title>
        <authorList>
            <person name="Mwirichia R."/>
            <person name="Alam I."/>
            <person name="Rashid M."/>
            <person name="Vinu M."/>
            <person name="Ba-Alawi W."/>
            <person name="Anthony Kamau A."/>
            <person name="Kamanda Ngugi D."/>
            <person name="Goker M."/>
            <person name="Klenk H.P."/>
            <person name="Bajic V."/>
            <person name="Stingl U."/>
        </authorList>
    </citation>
    <scope>NUCLEOTIDE SEQUENCE [LARGE SCALE GENOMIC DNA]</scope>
    <source>
        <strain evidence="8">SCGC-AAA259E17</strain>
    </source>
</reference>
<dbReference type="PANTHER" id="PTHR33406:SF13">
    <property type="entry name" value="MEMBRANE PROTEIN YDFJ"/>
    <property type="match status" value="1"/>
</dbReference>